<dbReference type="GO" id="GO:0102965">
    <property type="term" value="F:alcohol-forming long-chain fatty acyl-CoA reductase activity"/>
    <property type="evidence" value="ECO:0007669"/>
    <property type="project" value="UniProtKB-EC"/>
</dbReference>
<dbReference type="Pfam" id="PF07993">
    <property type="entry name" value="NAD_binding_4"/>
    <property type="match status" value="1"/>
</dbReference>
<comment type="caution">
    <text evidence="3">The sequence shown here is derived from an EMBL/GenBank/DDBJ whole genome shotgun (WGS) entry which is preliminary data.</text>
</comment>
<dbReference type="GO" id="GO:0035336">
    <property type="term" value="P:long-chain fatty-acyl-CoA metabolic process"/>
    <property type="evidence" value="ECO:0007669"/>
    <property type="project" value="TreeGrafter"/>
</dbReference>
<protein>
    <recommendedName>
        <fullName evidence="1">Fatty acyl-CoA reductase</fullName>
        <ecNumber evidence="1">1.2.1.84</ecNumber>
    </recommendedName>
</protein>
<keyword evidence="1" id="KW-0443">Lipid metabolism</keyword>
<dbReference type="Proteomes" id="UP001152759">
    <property type="component" value="Unassembled WGS sequence"/>
</dbReference>
<feature type="domain" description="Thioester reductase (TE)" evidence="2">
    <location>
        <begin position="45"/>
        <end position="99"/>
    </location>
</feature>
<dbReference type="EMBL" id="CAKKNF020000004">
    <property type="protein sequence ID" value="CAH0746880.1"/>
    <property type="molecule type" value="Genomic_DNA"/>
</dbReference>
<organism evidence="3 4">
    <name type="scientific">Bemisia tabaci</name>
    <name type="common">Sweetpotato whitefly</name>
    <name type="synonym">Aleurodes tabaci</name>
    <dbReference type="NCBI Taxonomy" id="7038"/>
    <lineage>
        <taxon>Eukaryota</taxon>
        <taxon>Metazoa</taxon>
        <taxon>Ecdysozoa</taxon>
        <taxon>Arthropoda</taxon>
        <taxon>Hexapoda</taxon>
        <taxon>Insecta</taxon>
        <taxon>Pterygota</taxon>
        <taxon>Neoptera</taxon>
        <taxon>Paraneoptera</taxon>
        <taxon>Hemiptera</taxon>
        <taxon>Sternorrhyncha</taxon>
        <taxon>Aleyrodoidea</taxon>
        <taxon>Aleyrodidae</taxon>
        <taxon>Aleyrodinae</taxon>
        <taxon>Bemisia</taxon>
    </lineage>
</organism>
<dbReference type="InterPro" id="IPR013120">
    <property type="entry name" value="FAR_NAD-bd"/>
</dbReference>
<proteinExistence type="inferred from homology"/>
<keyword evidence="1" id="KW-0560">Oxidoreductase</keyword>
<dbReference type="InterPro" id="IPR036291">
    <property type="entry name" value="NAD(P)-bd_dom_sf"/>
</dbReference>
<dbReference type="PANTHER" id="PTHR11011">
    <property type="entry name" value="MALE STERILITY PROTEIN 2-RELATED"/>
    <property type="match status" value="1"/>
</dbReference>
<evidence type="ECO:0000259" key="2">
    <source>
        <dbReference type="Pfam" id="PF07993"/>
    </source>
</evidence>
<evidence type="ECO:0000256" key="1">
    <source>
        <dbReference type="RuleBase" id="RU363097"/>
    </source>
</evidence>
<dbReference type="AlphaFoldDB" id="A0AAI8Y5W1"/>
<dbReference type="SUPFAM" id="SSF51735">
    <property type="entry name" value="NAD(P)-binding Rossmann-fold domains"/>
    <property type="match status" value="1"/>
</dbReference>
<dbReference type="PANTHER" id="PTHR11011:SF116">
    <property type="entry name" value="FATTY ACYL-COA REDUCTASE CG5065-RELATED"/>
    <property type="match status" value="1"/>
</dbReference>
<dbReference type="GO" id="GO:0005777">
    <property type="term" value="C:peroxisome"/>
    <property type="evidence" value="ECO:0007669"/>
    <property type="project" value="TreeGrafter"/>
</dbReference>
<dbReference type="InterPro" id="IPR026055">
    <property type="entry name" value="FAR"/>
</dbReference>
<keyword evidence="4" id="KW-1185">Reference proteome</keyword>
<name>A0AAI8Y5W1_BEMTA</name>
<reference evidence="3" key="1">
    <citation type="submission" date="2021-12" db="EMBL/GenBank/DDBJ databases">
        <authorList>
            <person name="King R."/>
        </authorList>
    </citation>
    <scope>NUCLEOTIDE SEQUENCE</scope>
</reference>
<comment type="function">
    <text evidence="1">Catalyzes the reduction of fatty acyl-CoA to fatty alcohols.</text>
</comment>
<dbReference type="EC" id="1.2.1.84" evidence="1"/>
<comment type="catalytic activity">
    <reaction evidence="1">
        <text>a long-chain fatty acyl-CoA + 2 NADPH + 2 H(+) = a long-chain primary fatty alcohol + 2 NADP(+) + CoA</text>
        <dbReference type="Rhea" id="RHEA:52716"/>
        <dbReference type="ChEBI" id="CHEBI:15378"/>
        <dbReference type="ChEBI" id="CHEBI:57287"/>
        <dbReference type="ChEBI" id="CHEBI:57783"/>
        <dbReference type="ChEBI" id="CHEBI:58349"/>
        <dbReference type="ChEBI" id="CHEBI:77396"/>
        <dbReference type="ChEBI" id="CHEBI:83139"/>
        <dbReference type="EC" id="1.2.1.84"/>
    </reaction>
</comment>
<evidence type="ECO:0000313" key="4">
    <source>
        <dbReference type="Proteomes" id="UP001152759"/>
    </source>
</evidence>
<dbReference type="Gene3D" id="3.40.50.720">
    <property type="entry name" value="NAD(P)-binding Rossmann-like Domain"/>
    <property type="match status" value="1"/>
</dbReference>
<keyword evidence="1" id="KW-0521">NADP</keyword>
<sequence>MAANKMNNKLDYFKMLDYTPPVLPKELEAFPDRVAEVYVGKTIFITGGSGFLGRVLIEKILRKSPDVKHIYMLLRPKKGKDPRQRVEELFNSPKISLVITRIGLVNRRLVPLTEEVGLCD</sequence>
<keyword evidence="1" id="KW-0444">Lipid biosynthesis</keyword>
<gene>
    <name evidence="3" type="ORF">BEMITA_LOCUS46</name>
</gene>
<accession>A0AAI8Y5W1</accession>
<comment type="similarity">
    <text evidence="1">Belongs to the fatty acyl-CoA reductase family.</text>
</comment>
<dbReference type="GO" id="GO:0080019">
    <property type="term" value="F:alcohol-forming very long-chain fatty acyl-CoA reductase activity"/>
    <property type="evidence" value="ECO:0007669"/>
    <property type="project" value="InterPro"/>
</dbReference>
<evidence type="ECO:0000313" key="3">
    <source>
        <dbReference type="EMBL" id="CAH0746880.1"/>
    </source>
</evidence>